<evidence type="ECO:0008006" key="6">
    <source>
        <dbReference type="Google" id="ProtNLM"/>
    </source>
</evidence>
<keyword evidence="1" id="KW-0815">Transposition</keyword>
<evidence type="ECO:0000256" key="3">
    <source>
        <dbReference type="ARBA" id="ARBA00023172"/>
    </source>
</evidence>
<evidence type="ECO:0000313" key="5">
    <source>
        <dbReference type="Proteomes" id="UP000050320"/>
    </source>
</evidence>
<dbReference type="AlphaFoldDB" id="A0A0Q0VW33"/>
<evidence type="ECO:0000313" key="4">
    <source>
        <dbReference type="EMBL" id="KQB35846.1"/>
    </source>
</evidence>
<dbReference type="GO" id="GO:0003677">
    <property type="term" value="F:DNA binding"/>
    <property type="evidence" value="ECO:0007669"/>
    <property type="project" value="UniProtKB-KW"/>
</dbReference>
<dbReference type="InterPro" id="IPR001207">
    <property type="entry name" value="Transposase_mutator"/>
</dbReference>
<dbReference type="PANTHER" id="PTHR33217">
    <property type="entry name" value="TRANSPOSASE FOR INSERTION SEQUENCE ELEMENT IS1081"/>
    <property type="match status" value="1"/>
</dbReference>
<dbReference type="EMBL" id="LKBG01000077">
    <property type="protein sequence ID" value="KQB35846.1"/>
    <property type="molecule type" value="Genomic_DNA"/>
</dbReference>
<sequence>MDEEIMNIYPGSDFQLCTIHYMRGLKSKVKERDLEIMDDANKMFKCNNKDEAIGKFNEFKNKWENRYPNIIYNTEIKLGELLRFYDYPSRIRNSLKSANIIEIMNGEIRRRIKTVSSFPDGDSAMKIFYLKSIEFNSKHAFRKMNGYYKCNDEIKEMFNKRYPL</sequence>
<name>A0A0Q0VW33_9ARCH</name>
<keyword evidence="2" id="KW-0238">DNA-binding</keyword>
<evidence type="ECO:0000256" key="1">
    <source>
        <dbReference type="ARBA" id="ARBA00022578"/>
    </source>
</evidence>
<dbReference type="GO" id="GO:0004803">
    <property type="term" value="F:transposase activity"/>
    <property type="evidence" value="ECO:0007669"/>
    <property type="project" value="InterPro"/>
</dbReference>
<accession>A0A0Q0VW33</accession>
<protein>
    <recommendedName>
        <fullName evidence="6">Transposase</fullName>
    </recommendedName>
</protein>
<dbReference type="Proteomes" id="UP000050320">
    <property type="component" value="Unassembled WGS sequence"/>
</dbReference>
<dbReference type="Pfam" id="PF00872">
    <property type="entry name" value="Transposase_mut"/>
    <property type="match status" value="1"/>
</dbReference>
<comment type="caution">
    <text evidence="4">The sequence shown here is derived from an EMBL/GenBank/DDBJ whole genome shotgun (WGS) entry which is preliminary data.</text>
</comment>
<reference evidence="4 5" key="1">
    <citation type="submission" date="2015-09" db="EMBL/GenBank/DDBJ databases">
        <title>Heavy metals and arsenic resistance mechanisms in polyextremophilic archaea of the family Ferroplasmaceae.</title>
        <authorList>
            <person name="Bulaev A.G."/>
            <person name="Kanygina A.V."/>
        </authorList>
    </citation>
    <scope>NUCLEOTIDE SEQUENCE [LARGE SCALE GENOMIC DNA]</scope>
    <source>
        <strain evidence="4 5">VT</strain>
    </source>
</reference>
<keyword evidence="3" id="KW-0233">DNA recombination</keyword>
<gene>
    <name evidence="4" type="ORF">AOG54_08465</name>
</gene>
<keyword evidence="5" id="KW-1185">Reference proteome</keyword>
<dbReference type="PANTHER" id="PTHR33217:SF8">
    <property type="entry name" value="MUTATOR FAMILY TRANSPOSASE"/>
    <property type="match status" value="1"/>
</dbReference>
<dbReference type="GO" id="GO:0006313">
    <property type="term" value="P:DNA transposition"/>
    <property type="evidence" value="ECO:0007669"/>
    <property type="project" value="InterPro"/>
</dbReference>
<organism evidence="4 5">
    <name type="scientific">Acidiplasma aeolicum</name>
    <dbReference type="NCBI Taxonomy" id="507754"/>
    <lineage>
        <taxon>Archaea</taxon>
        <taxon>Methanobacteriati</taxon>
        <taxon>Thermoplasmatota</taxon>
        <taxon>Thermoplasmata</taxon>
        <taxon>Thermoplasmatales</taxon>
        <taxon>Ferroplasmaceae</taxon>
        <taxon>Acidiplasma</taxon>
    </lineage>
</organism>
<evidence type="ECO:0000256" key="2">
    <source>
        <dbReference type="ARBA" id="ARBA00023125"/>
    </source>
</evidence>
<proteinExistence type="predicted"/>